<dbReference type="PANTHER" id="PTHR41309">
    <property type="entry name" value="MEMBRANE PROTEIN-RELATED"/>
    <property type="match status" value="1"/>
</dbReference>
<accession>A0A4Z0YD50</accession>
<dbReference type="Proteomes" id="UP000297714">
    <property type="component" value="Unassembled WGS sequence"/>
</dbReference>
<feature type="transmembrane region" description="Helical" evidence="1">
    <location>
        <begin position="15"/>
        <end position="31"/>
    </location>
</feature>
<dbReference type="AlphaFoldDB" id="A0A4Z0YD50"/>
<name>A0A4Z0YD50_9FIRM</name>
<feature type="transmembrane region" description="Helical" evidence="1">
    <location>
        <begin position="112"/>
        <end position="133"/>
    </location>
</feature>
<dbReference type="PANTHER" id="PTHR41309:SF2">
    <property type="entry name" value="MEMBRANE PROTEIN"/>
    <property type="match status" value="1"/>
</dbReference>
<dbReference type="RefSeq" id="WP_135657475.1">
    <property type="nucleotide sequence ID" value="NZ_JAJUFJ010000015.1"/>
</dbReference>
<evidence type="ECO:0000256" key="1">
    <source>
        <dbReference type="SAM" id="Phobius"/>
    </source>
</evidence>
<organism evidence="2 3">
    <name type="scientific">Caproiciproducens galactitolivorans</name>
    <dbReference type="NCBI Taxonomy" id="642589"/>
    <lineage>
        <taxon>Bacteria</taxon>
        <taxon>Bacillati</taxon>
        <taxon>Bacillota</taxon>
        <taxon>Clostridia</taxon>
        <taxon>Eubacteriales</taxon>
        <taxon>Acutalibacteraceae</taxon>
        <taxon>Caproiciproducens</taxon>
    </lineage>
</organism>
<dbReference type="Pfam" id="PF13346">
    <property type="entry name" value="ABC2_membrane_5"/>
    <property type="match status" value="1"/>
</dbReference>
<evidence type="ECO:0008006" key="4">
    <source>
        <dbReference type="Google" id="ProtNLM"/>
    </source>
</evidence>
<protein>
    <recommendedName>
        <fullName evidence="4">ABC-2 family transporter protein</fullName>
    </recommendedName>
</protein>
<dbReference type="EMBL" id="SRMQ01000002">
    <property type="protein sequence ID" value="TGJ77181.1"/>
    <property type="molecule type" value="Genomic_DNA"/>
</dbReference>
<keyword evidence="1" id="KW-1133">Transmembrane helix</keyword>
<evidence type="ECO:0000313" key="2">
    <source>
        <dbReference type="EMBL" id="TGJ77181.1"/>
    </source>
</evidence>
<keyword evidence="1" id="KW-0812">Transmembrane</keyword>
<feature type="transmembrane region" description="Helical" evidence="1">
    <location>
        <begin position="78"/>
        <end position="100"/>
    </location>
</feature>
<evidence type="ECO:0000313" key="3">
    <source>
        <dbReference type="Proteomes" id="UP000297714"/>
    </source>
</evidence>
<dbReference type="OrthoDB" id="1655186at2"/>
<sequence length="207" mass="23001">MSALITKDLLTMRKIGIKIGFTIVLYVLIFSSMGNSAFLSAIIIMFSAMVLMNTFAYDELAKWDIYLLSLPVTKKQIVLSRYLLGFLFIAVGCAVSALLALLSSKMDSELPVILYCFFALSLCVLAFMMPLLYKFGTQKARLWIILFCFLPTAAATILSELHLSLPSFGPIDDSTSELLLALVLPVSLLLYAGSYFLSCRIFQNKEI</sequence>
<feature type="transmembrane region" description="Helical" evidence="1">
    <location>
        <begin position="140"/>
        <end position="158"/>
    </location>
</feature>
<feature type="transmembrane region" description="Helical" evidence="1">
    <location>
        <begin position="178"/>
        <end position="197"/>
    </location>
</feature>
<keyword evidence="3" id="KW-1185">Reference proteome</keyword>
<feature type="transmembrane region" description="Helical" evidence="1">
    <location>
        <begin position="37"/>
        <end position="57"/>
    </location>
</feature>
<proteinExistence type="predicted"/>
<comment type="caution">
    <text evidence="2">The sequence shown here is derived from an EMBL/GenBank/DDBJ whole genome shotgun (WGS) entry which is preliminary data.</text>
</comment>
<keyword evidence="1" id="KW-0472">Membrane</keyword>
<gene>
    <name evidence="2" type="ORF">CAGA_05490</name>
</gene>
<dbReference type="InterPro" id="IPR025699">
    <property type="entry name" value="ABC2_memb-like"/>
</dbReference>
<reference evidence="2 3" key="1">
    <citation type="submission" date="2019-04" db="EMBL/GenBank/DDBJ databases">
        <authorList>
            <person name="Poehlein A."/>
            <person name="Bengelsdorf F.R."/>
            <person name="Duerre P."/>
            <person name="Daniel R."/>
        </authorList>
    </citation>
    <scope>NUCLEOTIDE SEQUENCE [LARGE SCALE GENOMIC DNA]</scope>
    <source>
        <strain evidence="2 3">BS-1</strain>
    </source>
</reference>